<protein>
    <submittedName>
        <fullName evidence="1">Uncharacterized protein</fullName>
    </submittedName>
</protein>
<organism evidence="1 2">
    <name type="scientific">Algibacter lectus</name>
    <dbReference type="NCBI Taxonomy" id="221126"/>
    <lineage>
        <taxon>Bacteria</taxon>
        <taxon>Pseudomonadati</taxon>
        <taxon>Bacteroidota</taxon>
        <taxon>Flavobacteriia</taxon>
        <taxon>Flavobacteriales</taxon>
        <taxon>Flavobacteriaceae</taxon>
        <taxon>Algibacter</taxon>
    </lineage>
</organism>
<name>A0A090X1J7_9FLAO</name>
<evidence type="ECO:0000313" key="2">
    <source>
        <dbReference type="Proteomes" id="UP000029643"/>
    </source>
</evidence>
<gene>
    <name evidence="1" type="ORF">JCM19274_378</name>
</gene>
<dbReference type="STRING" id="221126.SAMN04489722_106228"/>
<dbReference type="Proteomes" id="UP000029643">
    <property type="component" value="Unassembled WGS sequence"/>
</dbReference>
<dbReference type="EMBL" id="BBNU01000018">
    <property type="protein sequence ID" value="GAL81819.1"/>
    <property type="molecule type" value="Genomic_DNA"/>
</dbReference>
<comment type="caution">
    <text evidence="1">The sequence shown here is derived from an EMBL/GenBank/DDBJ whole genome shotgun (WGS) entry which is preliminary data.</text>
</comment>
<evidence type="ECO:0000313" key="1">
    <source>
        <dbReference type="EMBL" id="GAL81819.1"/>
    </source>
</evidence>
<reference evidence="1 2" key="1">
    <citation type="journal article" date="2014" name="Genome Announc.">
        <title>Draft Genome Sequences of Marine Flavobacterium Algibacter lectus Strains SS8 and NR4.</title>
        <authorList>
            <person name="Takatani N."/>
            <person name="Nakanishi M."/>
            <person name="Meirelles P."/>
            <person name="Mino S."/>
            <person name="Suda W."/>
            <person name="Oshima K."/>
            <person name="Hattori M."/>
            <person name="Ohkuma M."/>
            <person name="Hosokawa M."/>
            <person name="Miyashita K."/>
            <person name="Thompson F.L."/>
            <person name="Niwa A."/>
            <person name="Sawabe T."/>
            <person name="Sawabe T."/>
        </authorList>
    </citation>
    <scope>NUCLEOTIDE SEQUENCE [LARGE SCALE GENOMIC DNA]</scope>
    <source>
        <strain evidence="2">JCM19274</strain>
    </source>
</reference>
<sequence>MVAIPNHHFFQWVNQLENAGHDVYWFDVTDGGPKSSKIEWVTQIKGWKLKWDFPLRSTIKKKVAKII</sequence>
<dbReference type="AlphaFoldDB" id="A0A090X1J7"/>
<proteinExistence type="predicted"/>
<accession>A0A090X1J7</accession>